<dbReference type="AlphaFoldDB" id="A0A443Q9A2"/>
<evidence type="ECO:0000259" key="2">
    <source>
        <dbReference type="PROSITE" id="PS50948"/>
    </source>
</evidence>
<dbReference type="SMART" id="SM00473">
    <property type="entry name" value="PAN_AP"/>
    <property type="match status" value="1"/>
</dbReference>
<dbReference type="Gene3D" id="3.50.4.10">
    <property type="entry name" value="Hepatocyte Growth Factor"/>
    <property type="match status" value="1"/>
</dbReference>
<feature type="domain" description="Apple" evidence="2">
    <location>
        <begin position="43"/>
        <end position="119"/>
    </location>
</feature>
<protein>
    <recommendedName>
        <fullName evidence="2">Apple domain-containing protein</fullName>
    </recommendedName>
</protein>
<dbReference type="PROSITE" id="PS50948">
    <property type="entry name" value="PAN"/>
    <property type="match status" value="1"/>
</dbReference>
<reference evidence="3 4" key="1">
    <citation type="journal article" date="2018" name="Gigascience">
        <title>Genomes of trombidid mites reveal novel predicted allergens and laterally-transferred genes associated with secondary metabolism.</title>
        <authorList>
            <person name="Dong X."/>
            <person name="Chaisiri K."/>
            <person name="Xia D."/>
            <person name="Armstrong S.D."/>
            <person name="Fang Y."/>
            <person name="Donnelly M.J."/>
            <person name="Kadowaki T."/>
            <person name="McGarry J.W."/>
            <person name="Darby A.C."/>
            <person name="Makepeace B.L."/>
        </authorList>
    </citation>
    <scope>NUCLEOTIDE SEQUENCE [LARGE SCALE GENOMIC DNA]</scope>
    <source>
        <strain evidence="3">UoL-WK</strain>
    </source>
</reference>
<evidence type="ECO:0000313" key="4">
    <source>
        <dbReference type="Proteomes" id="UP000285301"/>
    </source>
</evidence>
<dbReference type="EMBL" id="NCKU01014331">
    <property type="protein sequence ID" value="RWR99610.1"/>
    <property type="molecule type" value="Genomic_DNA"/>
</dbReference>
<sequence length="179" mass="19715">MSSCIILSKRYLNEYNVIPGVEVQSSSIKDLKVSSEEECAKACSLEKKYTFDFDKSPKLKFKNPSSESFSVVSIETCASQCLEKSDCLAFEFCSDKYSSKCRLSVNNITETNVENEETCDINIKNIKTQKPFVTSNSVTAANVGYKPGLAAFLAILMLAVGASIGAVVMWYVSSRFSLI</sequence>
<keyword evidence="1" id="KW-1133">Transmembrane helix</keyword>
<dbReference type="Pfam" id="PF00024">
    <property type="entry name" value="PAN_1"/>
    <property type="match status" value="1"/>
</dbReference>
<evidence type="ECO:0000256" key="1">
    <source>
        <dbReference type="SAM" id="Phobius"/>
    </source>
</evidence>
<feature type="transmembrane region" description="Helical" evidence="1">
    <location>
        <begin position="149"/>
        <end position="172"/>
    </location>
</feature>
<dbReference type="SUPFAM" id="SSF57414">
    <property type="entry name" value="Hairpin loop containing domain-like"/>
    <property type="match status" value="1"/>
</dbReference>
<keyword evidence="1" id="KW-0812">Transmembrane</keyword>
<dbReference type="InterPro" id="IPR003609">
    <property type="entry name" value="Pan_app"/>
</dbReference>
<proteinExistence type="predicted"/>
<organism evidence="3 4">
    <name type="scientific">Dinothrombium tinctorium</name>
    <dbReference type="NCBI Taxonomy" id="1965070"/>
    <lineage>
        <taxon>Eukaryota</taxon>
        <taxon>Metazoa</taxon>
        <taxon>Ecdysozoa</taxon>
        <taxon>Arthropoda</taxon>
        <taxon>Chelicerata</taxon>
        <taxon>Arachnida</taxon>
        <taxon>Acari</taxon>
        <taxon>Acariformes</taxon>
        <taxon>Trombidiformes</taxon>
        <taxon>Prostigmata</taxon>
        <taxon>Anystina</taxon>
        <taxon>Parasitengona</taxon>
        <taxon>Trombidioidea</taxon>
        <taxon>Trombidiidae</taxon>
        <taxon>Dinothrombium</taxon>
    </lineage>
</organism>
<keyword evidence="1" id="KW-0472">Membrane</keyword>
<keyword evidence="4" id="KW-1185">Reference proteome</keyword>
<comment type="caution">
    <text evidence="3">The sequence shown here is derived from an EMBL/GenBank/DDBJ whole genome shotgun (WGS) entry which is preliminary data.</text>
</comment>
<name>A0A443Q9A2_9ACAR</name>
<accession>A0A443Q9A2</accession>
<gene>
    <name evidence="3" type="ORF">B4U79_17000</name>
</gene>
<dbReference type="Proteomes" id="UP000285301">
    <property type="component" value="Unassembled WGS sequence"/>
</dbReference>
<evidence type="ECO:0000313" key="3">
    <source>
        <dbReference type="EMBL" id="RWR99610.1"/>
    </source>
</evidence>